<keyword evidence="5" id="KW-0067">ATP-binding</keyword>
<evidence type="ECO:0000256" key="2">
    <source>
        <dbReference type="ARBA" id="ARBA00005752"/>
    </source>
</evidence>
<protein>
    <recommendedName>
        <fullName evidence="3">asparagine synthase (glutamine-hydrolyzing)</fullName>
        <ecNumber evidence="3">6.3.5.4</ecNumber>
    </recommendedName>
</protein>
<accession>A0A1I5ERD7</accession>
<dbReference type="STRING" id="1266925.GCA_000619905_01771"/>
<feature type="site" description="Important for beta-aspartyl-AMP intermediate formation" evidence="7">
    <location>
        <position position="350"/>
    </location>
</feature>
<evidence type="ECO:0000256" key="3">
    <source>
        <dbReference type="ARBA" id="ARBA00012737"/>
    </source>
</evidence>
<dbReference type="Pfam" id="PF13537">
    <property type="entry name" value="GATase_7"/>
    <property type="match status" value="1"/>
</dbReference>
<dbReference type="Gene3D" id="3.40.50.620">
    <property type="entry name" value="HUPs"/>
    <property type="match status" value="1"/>
</dbReference>
<sequence length="612" mass="67751">MSGLCGWLAHGGSVTENLHLAQQMAAPLGRFDSSGVHASAGGKSAVAVAARDGSAHIYQKEGLLASVWGRARFVEPRLAELAHAEGIAKTLADNWRERGEQTFASLTGSFCCCILDENTNEAALAIDRMGTYPLSYQIAAGGLVFGSSADAINLHPLIKTEIAPQSLYNYVYFHMVPGPDTIYQGQKRLLPGECLVYRKGRVEVSQYWQMRFLEDEKRPFQELKQDFLDVLHAGVREVVGDQEVGAFLSGGTDSSTIAGLLGEVTGKPARTYSIGFDASGYDEMEYARIAARHFATRHQEYYVTPDDIVTAIPQVAAIFDQPFGNSSAIPAYYCASMAKADGLSMMLGGDGGDELFGGNVRYAKQHLFSLYEQVPTLLRKGIIEPLVFGFPGGAVLPPIRKARSYVEQASIPMPARTETYNLLERYGHREVFTPEFLDMVNPGYPADLLSETYHQGNARSLINRMLAFDRKFTLADNDLPKVAKACELAGMDVAFPLISDEIVAFSLRLEPHLKLKGTKLRYFFKEALRGFLPDDIIAKQKHGFGLPFGVWLQTHKPLQTLAADSLSDLKSRNIVRSNFIDKLLDQHLDEHAGYHGTMVWVLMMLEQWYKQR</sequence>
<dbReference type="InterPro" id="IPR006426">
    <property type="entry name" value="Asn_synth_AEB"/>
</dbReference>
<dbReference type="InterPro" id="IPR001962">
    <property type="entry name" value="Asn_synthase"/>
</dbReference>
<dbReference type="AlphaFoldDB" id="A0A1I5ERD7"/>
<dbReference type="GO" id="GO:0005524">
    <property type="term" value="F:ATP binding"/>
    <property type="evidence" value="ECO:0007669"/>
    <property type="project" value="UniProtKB-KW"/>
</dbReference>
<dbReference type="EMBL" id="FOVJ01000008">
    <property type="protein sequence ID" value="SFO13923.1"/>
    <property type="molecule type" value="Genomic_DNA"/>
</dbReference>
<keyword evidence="11" id="KW-1185">Reference proteome</keyword>
<evidence type="ECO:0000259" key="8">
    <source>
        <dbReference type="Pfam" id="PF00733"/>
    </source>
</evidence>
<gene>
    <name evidence="10" type="ORF">SAMN05216386_2746</name>
</gene>
<evidence type="ECO:0000256" key="4">
    <source>
        <dbReference type="ARBA" id="ARBA00022741"/>
    </source>
</evidence>
<dbReference type="SUPFAM" id="SSF52402">
    <property type="entry name" value="Adenine nucleotide alpha hydrolases-like"/>
    <property type="match status" value="1"/>
</dbReference>
<evidence type="ECO:0000313" key="11">
    <source>
        <dbReference type="Proteomes" id="UP000183107"/>
    </source>
</evidence>
<dbReference type="GO" id="GO:0005829">
    <property type="term" value="C:cytosol"/>
    <property type="evidence" value="ECO:0007669"/>
    <property type="project" value="TreeGrafter"/>
</dbReference>
<comment type="pathway">
    <text evidence="1">Amino-acid biosynthesis; L-asparagine biosynthesis; L-asparagine from L-aspartate (L-Gln route): step 1/1.</text>
</comment>
<dbReference type="InterPro" id="IPR029055">
    <property type="entry name" value="Ntn_hydrolases_N"/>
</dbReference>
<proteinExistence type="inferred from homology"/>
<dbReference type="Gene3D" id="3.60.20.10">
    <property type="entry name" value="Glutamine Phosphoribosylpyrophosphate, subunit 1, domain 1"/>
    <property type="match status" value="1"/>
</dbReference>
<dbReference type="GO" id="GO:0004066">
    <property type="term" value="F:asparagine synthase (glutamine-hydrolyzing) activity"/>
    <property type="evidence" value="ECO:0007669"/>
    <property type="project" value="UniProtKB-EC"/>
</dbReference>
<dbReference type="OrthoDB" id="9763290at2"/>
<reference evidence="11" key="1">
    <citation type="submission" date="2016-10" db="EMBL/GenBank/DDBJ databases">
        <authorList>
            <person name="Varghese N."/>
        </authorList>
    </citation>
    <scope>NUCLEOTIDE SEQUENCE [LARGE SCALE GENOMIC DNA]</scope>
    <source>
        <strain evidence="11">Nsp8</strain>
    </source>
</reference>
<evidence type="ECO:0000256" key="6">
    <source>
        <dbReference type="ARBA" id="ARBA00048741"/>
    </source>
</evidence>
<evidence type="ECO:0000259" key="9">
    <source>
        <dbReference type="Pfam" id="PF13537"/>
    </source>
</evidence>
<dbReference type="InterPro" id="IPR017932">
    <property type="entry name" value="GATase_2_dom"/>
</dbReference>
<feature type="domain" description="Asparagine synthetase" evidence="8">
    <location>
        <begin position="230"/>
        <end position="609"/>
    </location>
</feature>
<comment type="similarity">
    <text evidence="2">Belongs to the asparagine synthetase family.</text>
</comment>
<dbReference type="EC" id="6.3.5.4" evidence="3"/>
<dbReference type="SUPFAM" id="SSF56235">
    <property type="entry name" value="N-terminal nucleophile aminohydrolases (Ntn hydrolases)"/>
    <property type="match status" value="1"/>
</dbReference>
<dbReference type="InterPro" id="IPR014729">
    <property type="entry name" value="Rossmann-like_a/b/a_fold"/>
</dbReference>
<dbReference type="PANTHER" id="PTHR43284:SF1">
    <property type="entry name" value="ASPARAGINE SYNTHETASE"/>
    <property type="match status" value="1"/>
</dbReference>
<dbReference type="CDD" id="cd01991">
    <property type="entry name" value="Asn_synthase_B_C"/>
    <property type="match status" value="1"/>
</dbReference>
<evidence type="ECO:0000313" key="10">
    <source>
        <dbReference type="EMBL" id="SFO13923.1"/>
    </source>
</evidence>
<evidence type="ECO:0000256" key="1">
    <source>
        <dbReference type="ARBA" id="ARBA00005187"/>
    </source>
</evidence>
<evidence type="ECO:0000256" key="5">
    <source>
        <dbReference type="ARBA" id="ARBA00022840"/>
    </source>
</evidence>
<evidence type="ECO:0000256" key="7">
    <source>
        <dbReference type="PIRSR" id="PIRSR001589-3"/>
    </source>
</evidence>
<organism evidence="10 11">
    <name type="scientific">Nitrosospira briensis</name>
    <dbReference type="NCBI Taxonomy" id="35799"/>
    <lineage>
        <taxon>Bacteria</taxon>
        <taxon>Pseudomonadati</taxon>
        <taxon>Pseudomonadota</taxon>
        <taxon>Betaproteobacteria</taxon>
        <taxon>Nitrosomonadales</taxon>
        <taxon>Nitrosomonadaceae</taxon>
        <taxon>Nitrosospira</taxon>
    </lineage>
</organism>
<name>A0A1I5ERD7_9PROT</name>
<dbReference type="PIRSF" id="PIRSF001589">
    <property type="entry name" value="Asn_synthetase_glu-h"/>
    <property type="match status" value="1"/>
</dbReference>
<comment type="catalytic activity">
    <reaction evidence="6">
        <text>L-aspartate + L-glutamine + ATP + H2O = L-asparagine + L-glutamate + AMP + diphosphate + H(+)</text>
        <dbReference type="Rhea" id="RHEA:12228"/>
        <dbReference type="ChEBI" id="CHEBI:15377"/>
        <dbReference type="ChEBI" id="CHEBI:15378"/>
        <dbReference type="ChEBI" id="CHEBI:29985"/>
        <dbReference type="ChEBI" id="CHEBI:29991"/>
        <dbReference type="ChEBI" id="CHEBI:30616"/>
        <dbReference type="ChEBI" id="CHEBI:33019"/>
        <dbReference type="ChEBI" id="CHEBI:58048"/>
        <dbReference type="ChEBI" id="CHEBI:58359"/>
        <dbReference type="ChEBI" id="CHEBI:456215"/>
        <dbReference type="EC" id="6.3.5.4"/>
    </reaction>
</comment>
<dbReference type="GO" id="GO:0006529">
    <property type="term" value="P:asparagine biosynthetic process"/>
    <property type="evidence" value="ECO:0007669"/>
    <property type="project" value="InterPro"/>
</dbReference>
<dbReference type="RefSeq" id="WP_074798352.1">
    <property type="nucleotide sequence ID" value="NZ_FOVJ01000008.1"/>
</dbReference>
<dbReference type="Proteomes" id="UP000183107">
    <property type="component" value="Unassembled WGS sequence"/>
</dbReference>
<keyword evidence="4" id="KW-0547">Nucleotide-binding</keyword>
<feature type="domain" description="Glutamine amidotransferase type-2" evidence="9">
    <location>
        <begin position="90"/>
        <end position="152"/>
    </location>
</feature>
<dbReference type="PANTHER" id="PTHR43284">
    <property type="entry name" value="ASPARAGINE SYNTHETASE (GLUTAMINE-HYDROLYZING)"/>
    <property type="match status" value="1"/>
</dbReference>
<dbReference type="Pfam" id="PF00733">
    <property type="entry name" value="Asn_synthase"/>
    <property type="match status" value="1"/>
</dbReference>
<dbReference type="InterPro" id="IPR051786">
    <property type="entry name" value="ASN_synthetase/amidase"/>
</dbReference>